<dbReference type="PATRIC" id="fig|1217721.7.peg.344"/>
<proteinExistence type="predicted"/>
<dbReference type="KEGG" id="dja:HY57_01615"/>
<evidence type="ECO:0000256" key="1">
    <source>
        <dbReference type="SAM" id="MobiDB-lite"/>
    </source>
</evidence>
<feature type="compositionally biased region" description="Basic and acidic residues" evidence="1">
    <location>
        <begin position="18"/>
        <end position="35"/>
    </location>
</feature>
<organism evidence="3 4">
    <name type="scientific">Dyella japonica A8</name>
    <dbReference type="NCBI Taxonomy" id="1217721"/>
    <lineage>
        <taxon>Bacteria</taxon>
        <taxon>Pseudomonadati</taxon>
        <taxon>Pseudomonadota</taxon>
        <taxon>Gammaproteobacteria</taxon>
        <taxon>Lysobacterales</taxon>
        <taxon>Rhodanobacteraceae</taxon>
        <taxon>Dyella</taxon>
    </lineage>
</organism>
<dbReference type="Proteomes" id="UP000027987">
    <property type="component" value="Chromosome"/>
</dbReference>
<sequence length="93" mass="10552">MLSREQADTIADAVMANGKERQRERAQRREVERQQERMRRRWAVAILLIMLVGAFVARLMGQHLLPGIVTGGIVGQLAALSRNAWRASLDDDR</sequence>
<evidence type="ECO:0000313" key="4">
    <source>
        <dbReference type="Proteomes" id="UP000027987"/>
    </source>
</evidence>
<name>A0A075JX32_9GAMM</name>
<reference evidence="3 4" key="1">
    <citation type="submission" date="2014-07" db="EMBL/GenBank/DDBJ databases">
        <title>Complete Genome Sequence of Dyella japonica Strain A8 Isolated from Malaysian Tropical Soil.</title>
        <authorList>
            <person name="Hui R.K.H."/>
            <person name="Chen J.-W."/>
            <person name="Chan K.-G."/>
            <person name="Leung F.C.C."/>
        </authorList>
    </citation>
    <scope>NUCLEOTIDE SEQUENCE [LARGE SCALE GENOMIC DNA]</scope>
    <source>
        <strain evidence="3 4">A8</strain>
    </source>
</reference>
<keyword evidence="2" id="KW-0812">Transmembrane</keyword>
<keyword evidence="4" id="KW-1185">Reference proteome</keyword>
<feature type="region of interest" description="Disordered" evidence="1">
    <location>
        <begin position="13"/>
        <end position="35"/>
    </location>
</feature>
<gene>
    <name evidence="3" type="ORF">HY57_01615</name>
</gene>
<dbReference type="AlphaFoldDB" id="A0A075JX32"/>
<dbReference type="EMBL" id="CP008884">
    <property type="protein sequence ID" value="AIF46052.1"/>
    <property type="molecule type" value="Genomic_DNA"/>
</dbReference>
<accession>A0A075JX32</accession>
<protein>
    <submittedName>
        <fullName evidence="3">Uncharacterized protein</fullName>
    </submittedName>
</protein>
<evidence type="ECO:0000256" key="2">
    <source>
        <dbReference type="SAM" id="Phobius"/>
    </source>
</evidence>
<dbReference type="RefSeq" id="WP_019466057.1">
    <property type="nucleotide sequence ID" value="NZ_ALOY01000168.1"/>
</dbReference>
<feature type="transmembrane region" description="Helical" evidence="2">
    <location>
        <begin position="42"/>
        <end position="61"/>
    </location>
</feature>
<keyword evidence="2" id="KW-1133">Transmembrane helix</keyword>
<evidence type="ECO:0000313" key="3">
    <source>
        <dbReference type="EMBL" id="AIF46052.1"/>
    </source>
</evidence>
<keyword evidence="2" id="KW-0472">Membrane</keyword>
<dbReference type="HOGENOM" id="CLU_2395037_0_0_6"/>